<protein>
    <submittedName>
        <fullName evidence="1">Uncharacterized protein</fullName>
    </submittedName>
</protein>
<proteinExistence type="predicted"/>
<evidence type="ECO:0000313" key="1">
    <source>
        <dbReference type="EMBL" id="KRY15680.1"/>
    </source>
</evidence>
<accession>A0A0V0ZSF3</accession>
<dbReference type="EMBL" id="JYDQ01000091">
    <property type="protein sequence ID" value="KRY15680.1"/>
    <property type="molecule type" value="Genomic_DNA"/>
</dbReference>
<reference evidence="1 2" key="1">
    <citation type="submission" date="2015-01" db="EMBL/GenBank/DDBJ databases">
        <title>Evolution of Trichinella species and genotypes.</title>
        <authorList>
            <person name="Korhonen P.K."/>
            <person name="Edoardo P."/>
            <person name="Giuseppe L.R."/>
            <person name="Gasser R.B."/>
        </authorList>
    </citation>
    <scope>NUCLEOTIDE SEQUENCE [LARGE SCALE GENOMIC DNA]</scope>
    <source>
        <strain evidence="1">ISS2496</strain>
    </source>
</reference>
<name>A0A0V0ZSF3_9BILA</name>
<dbReference type="Proteomes" id="UP000054783">
    <property type="component" value="Unassembled WGS sequence"/>
</dbReference>
<comment type="caution">
    <text evidence="1">The sequence shown here is derived from an EMBL/GenBank/DDBJ whole genome shotgun (WGS) entry which is preliminary data.</text>
</comment>
<dbReference type="AlphaFoldDB" id="A0A0V0ZSF3"/>
<keyword evidence="2" id="KW-1185">Reference proteome</keyword>
<evidence type="ECO:0000313" key="2">
    <source>
        <dbReference type="Proteomes" id="UP000054783"/>
    </source>
</evidence>
<organism evidence="1 2">
    <name type="scientific">Trichinella patagoniensis</name>
    <dbReference type="NCBI Taxonomy" id="990121"/>
    <lineage>
        <taxon>Eukaryota</taxon>
        <taxon>Metazoa</taxon>
        <taxon>Ecdysozoa</taxon>
        <taxon>Nematoda</taxon>
        <taxon>Enoplea</taxon>
        <taxon>Dorylaimia</taxon>
        <taxon>Trichinellida</taxon>
        <taxon>Trichinellidae</taxon>
        <taxon>Trichinella</taxon>
    </lineage>
</organism>
<gene>
    <name evidence="1" type="ORF">T12_6957</name>
</gene>
<sequence length="264" mass="28615">MDEVFQNAPLSSLIYLAFSGCNTSFCLMFNSAGDCYLQITEFSSFDVFEQRPYHEKSIILRMVSVHNSCIALQWASSSSTINAASALMRTRSGLSAPTRHLFEKGHDCVVTLDYQAMAGRTLLAYVCQGLGGTFAESAFFDALTASDVFCPGGCGVRSKFHSHYKISSTGAAVDQPGVSYCVPRKFVPSAALIRLEKTLIAFFLVDAPGSFNDFRVAGDVPPCDEELCHQSRKGVGRSSHLGECLLPTEQDILPKGSESQSTIS</sequence>